<comment type="caution">
    <text evidence="2">The sequence shown here is derived from an EMBL/GenBank/DDBJ whole genome shotgun (WGS) entry which is preliminary data.</text>
</comment>
<feature type="non-terminal residue" evidence="2">
    <location>
        <position position="1"/>
    </location>
</feature>
<dbReference type="STRING" id="353152.Q5CXR2"/>
<dbReference type="PANTHER" id="PTHR14614">
    <property type="entry name" value="HEPATOCELLULAR CARCINOMA-ASSOCIATED ANTIGEN"/>
    <property type="match status" value="1"/>
</dbReference>
<dbReference type="InterPro" id="IPR036770">
    <property type="entry name" value="Ankyrin_rpt-contain_sf"/>
</dbReference>
<evidence type="ECO:0000256" key="1">
    <source>
        <dbReference type="PROSITE-ProRule" id="PRU00023"/>
    </source>
</evidence>
<dbReference type="OMA" id="IQNKHYE"/>
<name>Q5CXR2_CRYPI</name>
<dbReference type="SMART" id="SM00248">
    <property type="entry name" value="ANK"/>
    <property type="match status" value="3"/>
</dbReference>
<protein>
    <submittedName>
        <fullName evidence="2">Methyltransfer with N-terminal ankyrin repeats</fullName>
    </submittedName>
</protein>
<dbReference type="Proteomes" id="UP000006726">
    <property type="component" value="Chromosome 7"/>
</dbReference>
<dbReference type="InterPro" id="IPR002110">
    <property type="entry name" value="Ankyrin_rpt"/>
</dbReference>
<gene>
    <name evidence="2" type="ORF">cgd7_5250</name>
</gene>
<dbReference type="SUPFAM" id="SSF48403">
    <property type="entry name" value="Ankyrin repeat"/>
    <property type="match status" value="1"/>
</dbReference>
<organism evidence="2 3">
    <name type="scientific">Cryptosporidium parvum (strain Iowa II)</name>
    <dbReference type="NCBI Taxonomy" id="353152"/>
    <lineage>
        <taxon>Eukaryota</taxon>
        <taxon>Sar</taxon>
        <taxon>Alveolata</taxon>
        <taxon>Apicomplexa</taxon>
        <taxon>Conoidasida</taxon>
        <taxon>Coccidia</taxon>
        <taxon>Eucoccidiorida</taxon>
        <taxon>Eimeriorina</taxon>
        <taxon>Cryptosporidiidae</taxon>
        <taxon>Cryptosporidium</taxon>
    </lineage>
</organism>
<feature type="repeat" description="ANK" evidence="1">
    <location>
        <begin position="56"/>
        <end position="88"/>
    </location>
</feature>
<dbReference type="EMBL" id="AAEE01000001">
    <property type="protein sequence ID" value="EAK90657.1"/>
    <property type="molecule type" value="Genomic_DNA"/>
</dbReference>
<sequence length="447" mass="50315">AEEYTYCSEVVDIRMEGLTVKEISDEMTECARYGELDDMKYILDNYKIDIDYQDDNGNTALHKSSANGHLDVVCELLNRGASINKQNNNGNSPLHWATTNKKKEVIIKLLSDRRKVEEGGADVLLKNSLNKSVLTEVFNMNDEDILKLALEHPSADKLEQEHSGSVKFDEDHGELNSDSNVTISQEVIHNLTFTSDDVDKLGARPIIKCRELALMGVKEVFDQNPQNDTTGVHLWSSSIVASYWIANLVRNENIFAGKRVIELGCGCGLMSLAAAIYSRYFFDSQPAKLFLTDVSRLSLENAGINIKLNSSLLGSHQNFIQAKYLNWFDQESFRSLDPENPEIMGSFDIILGSDLVYNSDMEIQLSQVISGLLAIQGTFYYVHRHDRLCASKFKQALESTGLACQEIQSPEDYTRNPLYGQSQQLADSLFNELSSQSEFYLLIARRQ</sequence>
<dbReference type="Pfam" id="PF12796">
    <property type="entry name" value="Ank_2"/>
    <property type="match status" value="1"/>
</dbReference>
<dbReference type="PROSITE" id="PS50297">
    <property type="entry name" value="ANK_REP_REGION"/>
    <property type="match status" value="1"/>
</dbReference>
<accession>Q5CXR2</accession>
<evidence type="ECO:0000313" key="2">
    <source>
        <dbReference type="EMBL" id="EAK90657.1"/>
    </source>
</evidence>
<dbReference type="OrthoDB" id="46564at2759"/>
<dbReference type="KEGG" id="cpv:cgd7_5250"/>
<dbReference type="InterPro" id="IPR029063">
    <property type="entry name" value="SAM-dependent_MTases_sf"/>
</dbReference>
<dbReference type="Gene3D" id="3.40.50.150">
    <property type="entry name" value="Vaccinia Virus protein VP39"/>
    <property type="match status" value="1"/>
</dbReference>
<dbReference type="PROSITE" id="PS50088">
    <property type="entry name" value="ANK_REPEAT"/>
    <property type="match status" value="1"/>
</dbReference>
<keyword evidence="1" id="KW-0040">ANK repeat</keyword>
<proteinExistence type="predicted"/>
<dbReference type="AlphaFoldDB" id="Q5CXR2"/>
<dbReference type="GeneID" id="3371754"/>
<dbReference type="Gene3D" id="1.25.40.20">
    <property type="entry name" value="Ankyrin repeat-containing domain"/>
    <property type="match status" value="1"/>
</dbReference>
<dbReference type="InterPro" id="IPR019410">
    <property type="entry name" value="Methyltransf_16"/>
</dbReference>
<dbReference type="RefSeq" id="XP_628668.1">
    <property type="nucleotide sequence ID" value="XM_628666.1"/>
</dbReference>
<dbReference type="Pfam" id="PF10294">
    <property type="entry name" value="Methyltransf_16"/>
    <property type="match status" value="1"/>
</dbReference>
<evidence type="ECO:0000313" key="3">
    <source>
        <dbReference type="Proteomes" id="UP000006726"/>
    </source>
</evidence>
<reference evidence="2 3" key="1">
    <citation type="journal article" date="2004" name="Science">
        <title>Complete genome sequence of the apicomplexan, Cryptosporidium parvum.</title>
        <authorList>
            <person name="Abrahamsen M.S."/>
            <person name="Templeton T.J."/>
            <person name="Enomoto S."/>
            <person name="Abrahante J.E."/>
            <person name="Zhu G."/>
            <person name="Lancto C.A."/>
            <person name="Deng M."/>
            <person name="Liu C."/>
            <person name="Widmer G."/>
            <person name="Tzipori S."/>
            <person name="Buck G.A."/>
            <person name="Xu P."/>
            <person name="Bankier A.T."/>
            <person name="Dear P.H."/>
            <person name="Konfortov B.A."/>
            <person name="Spriggs H.F."/>
            <person name="Iyer L."/>
            <person name="Anantharaman V."/>
            <person name="Aravind L."/>
            <person name="Kapur V."/>
        </authorList>
    </citation>
    <scope>NUCLEOTIDE SEQUENCE [LARGE SCALE GENOMIC DNA]</scope>
    <source>
        <strain evidence="3">Iowa II</strain>
    </source>
</reference>
<dbReference type="InParanoid" id="Q5CXR2"/>
<dbReference type="SUPFAM" id="SSF53335">
    <property type="entry name" value="S-adenosyl-L-methionine-dependent methyltransferases"/>
    <property type="match status" value="1"/>
</dbReference>
<keyword evidence="3" id="KW-1185">Reference proteome</keyword>